<feature type="compositionally biased region" description="Polar residues" evidence="1">
    <location>
        <begin position="20"/>
        <end position="34"/>
    </location>
</feature>
<keyword evidence="2" id="KW-1133">Transmembrane helix</keyword>
<dbReference type="AlphaFoldDB" id="A0A485LMY2"/>
<feature type="transmembrane region" description="Helical" evidence="2">
    <location>
        <begin position="184"/>
        <end position="205"/>
    </location>
</feature>
<evidence type="ECO:0000256" key="1">
    <source>
        <dbReference type="SAM" id="MobiDB-lite"/>
    </source>
</evidence>
<gene>
    <name evidence="4" type="primary">Aste57867_23546</name>
    <name evidence="3" type="ORF">As57867_023475</name>
    <name evidence="4" type="ORF">ASTE57867_23546</name>
</gene>
<dbReference type="OrthoDB" id="63677at2759"/>
<dbReference type="Proteomes" id="UP000332933">
    <property type="component" value="Unassembled WGS sequence"/>
</dbReference>
<feature type="transmembrane region" description="Helical" evidence="2">
    <location>
        <begin position="294"/>
        <end position="315"/>
    </location>
</feature>
<sequence>MRLLTSPSSSSYTAVSVMSDTPSPHQVGASNDTGDSPIAATPTRASISWRAFELCVVWPASIAFAMFRKDLSWKHEQRFIALVRAMQFREANFYLTHVKRFDELVAATTEHEMDKPLRALVKAQIEGVSKLIDGGKTFIAVKDTMSLGSVVVSTVFFVAYWFYFWHQGFVIGNVNSKVHDALAIVLPLLLTEELAVGLSQGLLWCHWLLYTRTHDVTAIHTRPSTSPHRATLQTQKMVFDRRVSHQCLGVGVGAKDMTGLSALIASLWTFCFLIQGYIAEVQHIQPANAWMTPTYWFIVVYSGGLVTFCYLPFFIQSSEAQKEVFESVATSCESYLLLQHLSQLQDQIATLLTHDHQLPSAVAYPAIRRLRQQVAHQLDTDALVSYALYIMALSTYNFFTGQVGDVALDTLTLGSSDREPNHAATALDPINQRMSYYWGASLGEVVAGGAVDGAFPTFSLRVPPPTDEADAIIPDEMTLTSMPVLGHQTFHDLLIQRNLTSMSAIFDNPLVQEKKIYMPPHDDTLVAIGLEVKIMEHYTVSIYMVAERGATFGRGRVYVTAAALSSMVRLKPHVVSETLMVFVEVAEEDQLRAFATCTLEVVDPRYVAKPFKRSQSCLVDLNGVPPHTNVE</sequence>
<protein>
    <submittedName>
        <fullName evidence="4">Aste57867_23546 protein</fullName>
    </submittedName>
</protein>
<feature type="transmembrane region" description="Helical" evidence="2">
    <location>
        <begin position="145"/>
        <end position="164"/>
    </location>
</feature>
<feature type="region of interest" description="Disordered" evidence="1">
    <location>
        <begin position="1"/>
        <end position="37"/>
    </location>
</feature>
<feature type="transmembrane region" description="Helical" evidence="2">
    <location>
        <begin position="260"/>
        <end position="279"/>
    </location>
</feature>
<name>A0A485LMY2_9STRA</name>
<evidence type="ECO:0000313" key="3">
    <source>
        <dbReference type="EMBL" id="KAF0684450.1"/>
    </source>
</evidence>
<evidence type="ECO:0000256" key="2">
    <source>
        <dbReference type="SAM" id="Phobius"/>
    </source>
</evidence>
<evidence type="ECO:0000313" key="5">
    <source>
        <dbReference type="Proteomes" id="UP000332933"/>
    </source>
</evidence>
<dbReference type="EMBL" id="CAADRA010007310">
    <property type="protein sequence ID" value="VFU00191.1"/>
    <property type="molecule type" value="Genomic_DNA"/>
</dbReference>
<keyword evidence="5" id="KW-1185">Reference proteome</keyword>
<reference evidence="4 5" key="1">
    <citation type="submission" date="2019-03" db="EMBL/GenBank/DDBJ databases">
        <authorList>
            <person name="Gaulin E."/>
            <person name="Dumas B."/>
        </authorList>
    </citation>
    <scope>NUCLEOTIDE SEQUENCE [LARGE SCALE GENOMIC DNA]</scope>
    <source>
        <strain evidence="4">CBS 568.67</strain>
    </source>
</reference>
<organism evidence="4 5">
    <name type="scientific">Aphanomyces stellatus</name>
    <dbReference type="NCBI Taxonomy" id="120398"/>
    <lineage>
        <taxon>Eukaryota</taxon>
        <taxon>Sar</taxon>
        <taxon>Stramenopiles</taxon>
        <taxon>Oomycota</taxon>
        <taxon>Saprolegniomycetes</taxon>
        <taxon>Saprolegniales</taxon>
        <taxon>Verrucalvaceae</taxon>
        <taxon>Aphanomyces</taxon>
    </lineage>
</organism>
<evidence type="ECO:0000313" key="4">
    <source>
        <dbReference type="EMBL" id="VFU00191.1"/>
    </source>
</evidence>
<dbReference type="EMBL" id="VJMH01007284">
    <property type="protein sequence ID" value="KAF0684450.1"/>
    <property type="molecule type" value="Genomic_DNA"/>
</dbReference>
<proteinExistence type="predicted"/>
<feature type="compositionally biased region" description="Low complexity" evidence="1">
    <location>
        <begin position="1"/>
        <end position="19"/>
    </location>
</feature>
<reference evidence="3" key="2">
    <citation type="submission" date="2019-06" db="EMBL/GenBank/DDBJ databases">
        <title>Genomics analysis of Aphanomyces spp. identifies a new class of oomycete effector associated with host adaptation.</title>
        <authorList>
            <person name="Gaulin E."/>
        </authorList>
    </citation>
    <scope>NUCLEOTIDE SEQUENCE</scope>
    <source>
        <strain evidence="3">CBS 578.67</strain>
    </source>
</reference>
<accession>A0A485LMY2</accession>
<keyword evidence="2" id="KW-0472">Membrane</keyword>
<keyword evidence="2" id="KW-0812">Transmembrane</keyword>